<name>A0A544T9C4_9BACI</name>
<proteinExistence type="predicted"/>
<evidence type="ECO:0000313" key="3">
    <source>
        <dbReference type="Proteomes" id="UP000318937"/>
    </source>
</evidence>
<evidence type="ECO:0000313" key="2">
    <source>
        <dbReference type="EMBL" id="TQR14060.1"/>
    </source>
</evidence>
<accession>A0A544T9C4</accession>
<reference evidence="2 3" key="1">
    <citation type="submission" date="2019-05" db="EMBL/GenBank/DDBJ databases">
        <title>Psychrobacillus vulpis sp. nov., a new species isolated from feces of a red fox that inhabits in The Tablas de Daimiel Natural Park, Albacete, Spain.</title>
        <authorList>
            <person name="Rodriguez M."/>
            <person name="Reina J.C."/>
            <person name="Bejar V."/>
            <person name="Llamas I."/>
        </authorList>
    </citation>
    <scope>NUCLEOTIDE SEQUENCE [LARGE SCALE GENOMIC DNA]</scope>
    <source>
        <strain evidence="2 3">NHI-2</strain>
    </source>
</reference>
<dbReference type="Proteomes" id="UP000318937">
    <property type="component" value="Unassembled WGS sequence"/>
</dbReference>
<keyword evidence="3" id="KW-1185">Reference proteome</keyword>
<dbReference type="RefSeq" id="WP_142607580.1">
    <property type="nucleotide sequence ID" value="NZ_VDGG01000022.1"/>
</dbReference>
<gene>
    <name evidence="2" type="ORF">FG383_11725</name>
</gene>
<dbReference type="EMBL" id="VDGG01000022">
    <property type="protein sequence ID" value="TQR14060.1"/>
    <property type="molecule type" value="Genomic_DNA"/>
</dbReference>
<feature type="compositionally biased region" description="Basic residues" evidence="1">
    <location>
        <begin position="41"/>
        <end position="50"/>
    </location>
</feature>
<comment type="caution">
    <text evidence="2">The sequence shown here is derived from an EMBL/GenBank/DDBJ whole genome shotgun (WGS) entry which is preliminary data.</text>
</comment>
<evidence type="ECO:0000256" key="1">
    <source>
        <dbReference type="SAM" id="MobiDB-lite"/>
    </source>
</evidence>
<protein>
    <submittedName>
        <fullName evidence="2">Uncharacterized protein</fullName>
    </submittedName>
</protein>
<dbReference type="AlphaFoldDB" id="A0A544T9C4"/>
<organism evidence="2 3">
    <name type="scientific">Psychrobacillus soli</name>
    <dbReference type="NCBI Taxonomy" id="1543965"/>
    <lineage>
        <taxon>Bacteria</taxon>
        <taxon>Bacillati</taxon>
        <taxon>Bacillota</taxon>
        <taxon>Bacilli</taxon>
        <taxon>Bacillales</taxon>
        <taxon>Bacillaceae</taxon>
        <taxon>Psychrobacillus</taxon>
    </lineage>
</organism>
<sequence length="95" mass="10427">MEANKMLVTKALPHDVAFLAFVPLCEQNETSQRTRAGAAVKAHRSPHGKRPPSSENPSGHFLTAQHPKQSSTTYSIIPYKKINAFATEHCKSVLS</sequence>
<feature type="region of interest" description="Disordered" evidence="1">
    <location>
        <begin position="32"/>
        <end position="71"/>
    </location>
</feature>